<keyword evidence="2" id="KW-1185">Reference proteome</keyword>
<name>A0A9Q3GWY5_9BASI</name>
<dbReference type="AlphaFoldDB" id="A0A9Q3GWY5"/>
<gene>
    <name evidence="1" type="ORF">O181_021285</name>
</gene>
<protein>
    <recommendedName>
        <fullName evidence="3">Reverse transcriptase Ty1/copia-type domain-containing protein</fullName>
    </recommendedName>
</protein>
<evidence type="ECO:0000313" key="2">
    <source>
        <dbReference type="Proteomes" id="UP000765509"/>
    </source>
</evidence>
<accession>A0A9Q3GWY5</accession>
<proteinExistence type="predicted"/>
<evidence type="ECO:0008006" key="3">
    <source>
        <dbReference type="Google" id="ProtNLM"/>
    </source>
</evidence>
<dbReference type="CDD" id="cd09272">
    <property type="entry name" value="RNase_HI_RT_Ty1"/>
    <property type="match status" value="1"/>
</dbReference>
<dbReference type="OrthoDB" id="2012657at2759"/>
<dbReference type="PANTHER" id="PTHR11439:SF483">
    <property type="entry name" value="PEPTIDE SYNTHASE GLIP-LIKE, PUTATIVE (AFU_ORTHOLOGUE AFUA_3G12920)-RELATED"/>
    <property type="match status" value="1"/>
</dbReference>
<organism evidence="1 2">
    <name type="scientific">Austropuccinia psidii MF-1</name>
    <dbReference type="NCBI Taxonomy" id="1389203"/>
    <lineage>
        <taxon>Eukaryota</taxon>
        <taxon>Fungi</taxon>
        <taxon>Dikarya</taxon>
        <taxon>Basidiomycota</taxon>
        <taxon>Pucciniomycotina</taxon>
        <taxon>Pucciniomycetes</taxon>
        <taxon>Pucciniales</taxon>
        <taxon>Sphaerophragmiaceae</taxon>
        <taxon>Austropuccinia</taxon>
    </lineage>
</organism>
<dbReference type="PANTHER" id="PTHR11439">
    <property type="entry name" value="GAG-POL-RELATED RETROTRANSPOSON"/>
    <property type="match status" value="1"/>
</dbReference>
<dbReference type="Proteomes" id="UP000765509">
    <property type="component" value="Unassembled WGS sequence"/>
</dbReference>
<dbReference type="EMBL" id="AVOT02006440">
    <property type="protein sequence ID" value="MBW0481570.1"/>
    <property type="molecule type" value="Genomic_DNA"/>
</dbReference>
<evidence type="ECO:0000313" key="1">
    <source>
        <dbReference type="EMBL" id="MBW0481570.1"/>
    </source>
</evidence>
<sequence>MFLSQARYVESVLALYGMGKFKPIMTPMVPNSHLEEGTPEECSQFDSLNTNYGSAVGSLNYLSVATRPIISFAVSSLSQFFKRLVIHHWNAFLHILCYLRGAVDYGLHYTSDGVGGLCAYSDSGWGSFRQTWRSITGFVISLKHSLVIWKTRKQYLVSLSTAEAEYRL</sequence>
<comment type="caution">
    <text evidence="1">The sequence shown here is derived from an EMBL/GenBank/DDBJ whole genome shotgun (WGS) entry which is preliminary data.</text>
</comment>
<reference evidence="1" key="1">
    <citation type="submission" date="2021-03" db="EMBL/GenBank/DDBJ databases">
        <title>Draft genome sequence of rust myrtle Austropuccinia psidii MF-1, a brazilian biotype.</title>
        <authorList>
            <person name="Quecine M.C."/>
            <person name="Pachon D.M.R."/>
            <person name="Bonatelli M.L."/>
            <person name="Correr F.H."/>
            <person name="Franceschini L.M."/>
            <person name="Leite T.F."/>
            <person name="Margarido G.R.A."/>
            <person name="Almeida C.A."/>
            <person name="Ferrarezi J.A."/>
            <person name="Labate C.A."/>
        </authorList>
    </citation>
    <scope>NUCLEOTIDE SEQUENCE</scope>
    <source>
        <strain evidence="1">MF-1</strain>
    </source>
</reference>